<protein>
    <submittedName>
        <fullName evidence="2">EthD protein</fullName>
    </submittedName>
</protein>
<dbReference type="Proteomes" id="UP000236884">
    <property type="component" value="Chromosome"/>
</dbReference>
<dbReference type="Gene3D" id="3.30.70.100">
    <property type="match status" value="1"/>
</dbReference>
<dbReference type="InterPro" id="IPR011008">
    <property type="entry name" value="Dimeric_a/b-barrel"/>
</dbReference>
<dbReference type="GO" id="GO:0016491">
    <property type="term" value="F:oxidoreductase activity"/>
    <property type="evidence" value="ECO:0007669"/>
    <property type="project" value="InterPro"/>
</dbReference>
<gene>
    <name evidence="2" type="ORF">GJW-30_1_02867</name>
</gene>
<accession>A0A0S3PWM1</accession>
<dbReference type="Pfam" id="PF07110">
    <property type="entry name" value="EthD"/>
    <property type="match status" value="1"/>
</dbReference>
<dbReference type="AlphaFoldDB" id="A0A0S3PWM1"/>
<dbReference type="OrthoDB" id="5343971at2"/>
<dbReference type="KEGG" id="vgo:GJW-30_1_02867"/>
<name>A0A0S3PWM1_9BRAD</name>
<dbReference type="SUPFAM" id="SSF54909">
    <property type="entry name" value="Dimeric alpha+beta barrel"/>
    <property type="match status" value="1"/>
</dbReference>
<reference evidence="2 3" key="1">
    <citation type="submission" date="2015-08" db="EMBL/GenBank/DDBJ databases">
        <title>Investigation of the bacterial diversity of lava forest soil.</title>
        <authorList>
            <person name="Lee J.S."/>
        </authorList>
    </citation>
    <scope>NUCLEOTIDE SEQUENCE [LARGE SCALE GENOMIC DNA]</scope>
    <source>
        <strain evidence="2 3">GJW-30</strain>
    </source>
</reference>
<dbReference type="PANTHER" id="PTHR40260:SF2">
    <property type="entry name" value="BLR8190 PROTEIN"/>
    <property type="match status" value="1"/>
</dbReference>
<dbReference type="PANTHER" id="PTHR40260">
    <property type="entry name" value="BLR8190 PROTEIN"/>
    <property type="match status" value="1"/>
</dbReference>
<sequence>MIKVSVLYPPSDKFDWDYYLAKHMPLVSDRLGAALKKAEVSKGVAGGAPGAPATYAAICTLSFDSVEAFQKAMGAHAAEIMGDIPNYTDATPVVQISEVKL</sequence>
<keyword evidence="3" id="KW-1185">Reference proteome</keyword>
<dbReference type="NCBIfam" id="TIGR02118">
    <property type="entry name" value="EthD family reductase"/>
    <property type="match status" value="1"/>
</dbReference>
<feature type="domain" description="EthD" evidence="1">
    <location>
        <begin position="13"/>
        <end position="90"/>
    </location>
</feature>
<dbReference type="RefSeq" id="WP_096356439.1">
    <property type="nucleotide sequence ID" value="NZ_AP014946.1"/>
</dbReference>
<dbReference type="InterPro" id="IPR009799">
    <property type="entry name" value="EthD_dom"/>
</dbReference>
<evidence type="ECO:0000313" key="3">
    <source>
        <dbReference type="Proteomes" id="UP000236884"/>
    </source>
</evidence>
<dbReference type="EMBL" id="AP014946">
    <property type="protein sequence ID" value="BAT60331.1"/>
    <property type="molecule type" value="Genomic_DNA"/>
</dbReference>
<organism evidence="2 3">
    <name type="scientific">Variibacter gotjawalensis</name>
    <dbReference type="NCBI Taxonomy" id="1333996"/>
    <lineage>
        <taxon>Bacteria</taxon>
        <taxon>Pseudomonadati</taxon>
        <taxon>Pseudomonadota</taxon>
        <taxon>Alphaproteobacteria</taxon>
        <taxon>Hyphomicrobiales</taxon>
        <taxon>Nitrobacteraceae</taxon>
        <taxon>Variibacter</taxon>
    </lineage>
</organism>
<proteinExistence type="predicted"/>
<evidence type="ECO:0000259" key="1">
    <source>
        <dbReference type="Pfam" id="PF07110"/>
    </source>
</evidence>
<evidence type="ECO:0000313" key="2">
    <source>
        <dbReference type="EMBL" id="BAT60331.1"/>
    </source>
</evidence>